<evidence type="ECO:0000313" key="3">
    <source>
        <dbReference type="EMBL" id="PZR79297.1"/>
    </source>
</evidence>
<protein>
    <submittedName>
        <fullName evidence="3">Transglutaminase family protein</fullName>
    </submittedName>
</protein>
<dbReference type="InterPro" id="IPR002931">
    <property type="entry name" value="Transglutaminase-like"/>
</dbReference>
<dbReference type="PANTHER" id="PTHR33490">
    <property type="entry name" value="BLR5614 PROTEIN-RELATED"/>
    <property type="match status" value="1"/>
</dbReference>
<dbReference type="Proteomes" id="UP000248724">
    <property type="component" value="Unassembled WGS sequence"/>
</dbReference>
<dbReference type="PANTHER" id="PTHR33490:SF12">
    <property type="entry name" value="BLL5557 PROTEIN"/>
    <property type="match status" value="1"/>
</dbReference>
<accession>A0A2W5Z5F6</accession>
<sequence>MPEDSRRQVRVGCEFVHDLSWPVTLVLQVEPRPDAVLAITRPQLQTEPAVPMQTYADIYGNVCRRLTLRPGRTHIRYEAEVEVDAGVDEDDPSAALTAVADLPAEVLHYTLASRYCESDRLSNTAWALFGAIPEGWERVRAVVDWVHNNITFAMGSSDTSTGATHIYVQRRGVCRDFTHLAVAFLRSLNVPTRYCFGYLPDIDVMPVPEPMDFAAWLEAYIGDRWYTFDPRNNERRTGRVVVGRGRDAADVAMLTSYGRAPLAAMRVAAEPAGAAPWSSADPPVRGVFEDES</sequence>
<gene>
    <name evidence="3" type="ORF">DLM65_11080</name>
</gene>
<proteinExistence type="predicted"/>
<evidence type="ECO:0000259" key="2">
    <source>
        <dbReference type="SMART" id="SM00460"/>
    </source>
</evidence>
<dbReference type="Gene3D" id="2.60.40.2250">
    <property type="match status" value="1"/>
</dbReference>
<dbReference type="InterPro" id="IPR038765">
    <property type="entry name" value="Papain-like_cys_pep_sf"/>
</dbReference>
<organism evidence="3 4">
    <name type="scientific">Candidatus Aeolococcus gillhamiae</name>
    <dbReference type="NCBI Taxonomy" id="3127015"/>
    <lineage>
        <taxon>Bacteria</taxon>
        <taxon>Bacillati</taxon>
        <taxon>Candidatus Dormiibacterota</taxon>
        <taxon>Candidatus Dormibacteria</taxon>
        <taxon>Candidatus Aeolococcales</taxon>
        <taxon>Candidatus Aeolococcaceae</taxon>
        <taxon>Candidatus Aeolococcus</taxon>
    </lineage>
</organism>
<dbReference type="Gene3D" id="3.10.620.30">
    <property type="match status" value="1"/>
</dbReference>
<dbReference type="Pfam" id="PF01841">
    <property type="entry name" value="Transglut_core"/>
    <property type="match status" value="1"/>
</dbReference>
<name>A0A2W5Z5F6_9BACT</name>
<evidence type="ECO:0000256" key="1">
    <source>
        <dbReference type="SAM" id="MobiDB-lite"/>
    </source>
</evidence>
<feature type="region of interest" description="Disordered" evidence="1">
    <location>
        <begin position="272"/>
        <end position="292"/>
    </location>
</feature>
<dbReference type="SMART" id="SM00460">
    <property type="entry name" value="TGc"/>
    <property type="match status" value="1"/>
</dbReference>
<feature type="domain" description="Transglutaminase-like" evidence="2">
    <location>
        <begin position="166"/>
        <end position="232"/>
    </location>
</feature>
<dbReference type="SUPFAM" id="SSF54001">
    <property type="entry name" value="Cysteine proteinases"/>
    <property type="match status" value="1"/>
</dbReference>
<comment type="caution">
    <text evidence="3">The sequence shown here is derived from an EMBL/GenBank/DDBJ whole genome shotgun (WGS) entry which is preliminary data.</text>
</comment>
<evidence type="ECO:0000313" key="4">
    <source>
        <dbReference type="Proteomes" id="UP000248724"/>
    </source>
</evidence>
<dbReference type="AlphaFoldDB" id="A0A2W5Z5F6"/>
<dbReference type="EMBL" id="QHBU01000212">
    <property type="protein sequence ID" value="PZR79297.1"/>
    <property type="molecule type" value="Genomic_DNA"/>
</dbReference>
<reference evidence="3 4" key="1">
    <citation type="journal article" date="2017" name="Nature">
        <title>Atmospheric trace gases support primary production in Antarctic desert surface soil.</title>
        <authorList>
            <person name="Ji M."/>
            <person name="Greening C."/>
            <person name="Vanwonterghem I."/>
            <person name="Carere C.R."/>
            <person name="Bay S.K."/>
            <person name="Steen J.A."/>
            <person name="Montgomery K."/>
            <person name="Lines T."/>
            <person name="Beardall J."/>
            <person name="van Dorst J."/>
            <person name="Snape I."/>
            <person name="Stott M.B."/>
            <person name="Hugenholtz P."/>
            <person name="Ferrari B.C."/>
        </authorList>
    </citation>
    <scope>NUCLEOTIDE SEQUENCE [LARGE SCALE GENOMIC DNA]</scope>
    <source>
        <strain evidence="3">RRmetagenome_bin12</strain>
    </source>
</reference>